<organism evidence="5 6">
    <name type="scientific">Ureibacillus manganicus DSM 26584</name>
    <dbReference type="NCBI Taxonomy" id="1384049"/>
    <lineage>
        <taxon>Bacteria</taxon>
        <taxon>Bacillati</taxon>
        <taxon>Bacillota</taxon>
        <taxon>Bacilli</taxon>
        <taxon>Bacillales</taxon>
        <taxon>Caryophanaceae</taxon>
        <taxon>Ureibacillus</taxon>
    </lineage>
</organism>
<keyword evidence="3" id="KW-0479">Metal-binding</keyword>
<gene>
    <name evidence="5" type="ORF">CD29_03650</name>
</gene>
<dbReference type="RefSeq" id="WP_036182901.1">
    <property type="nucleotide sequence ID" value="NZ_AVDA01000003.1"/>
</dbReference>
<dbReference type="Gene3D" id="3.20.20.70">
    <property type="entry name" value="Aldolase class I"/>
    <property type="match status" value="1"/>
</dbReference>
<dbReference type="STRING" id="1384049.CD29_03650"/>
<protein>
    <submittedName>
        <fullName evidence="5">3-keto-5-aminohexanoate cleavage protein</fullName>
    </submittedName>
</protein>
<dbReference type="Pfam" id="PF05853">
    <property type="entry name" value="BKACE"/>
    <property type="match status" value="1"/>
</dbReference>
<dbReference type="GO" id="GO:0043720">
    <property type="term" value="F:3-keto-5-aminohexanoate cleavage activity"/>
    <property type="evidence" value="ECO:0007669"/>
    <property type="project" value="InterPro"/>
</dbReference>
<sequence length="278" mass="30546">MEKLIITVAPTGTNTTRKDTPYVPLTPKEIADEVYLAWKAGAAIAHLHVREADGSPSMDVNLYRETVERVKDKCGDELIISLTSAGKHGLSDEERLAFCELSPDFASLDTGSLNLRNIVFMNSPQFLRKLASEMQKYNIKPEIEVFHPGMITNAMKLVNEGLITGDLHFQIVLGADGGMPATPKSLLYFLDALPPGASWGCVAFENQFSMNTLTIGLGGDVRVGMEDHVYIRPGVLAKTNAEFVERIKNVSYEFGRDVATAAEARKIMKLEQKQGSII</sequence>
<dbReference type="InterPro" id="IPR008567">
    <property type="entry name" value="BKACE"/>
</dbReference>
<evidence type="ECO:0000313" key="5">
    <source>
        <dbReference type="EMBL" id="KGR80056.1"/>
    </source>
</evidence>
<comment type="caution">
    <text evidence="5">The sequence shown here is derived from an EMBL/GenBank/DDBJ whole genome shotgun (WGS) entry which is preliminary data.</text>
</comment>
<dbReference type="GO" id="GO:0046872">
    <property type="term" value="F:metal ion binding"/>
    <property type="evidence" value="ECO:0007669"/>
    <property type="project" value="UniProtKB-KW"/>
</dbReference>
<dbReference type="PANTHER" id="PTHR37418">
    <property type="entry name" value="3-KETO-5-AMINOHEXANOATE CLEAVAGE ENZYME-RELATED"/>
    <property type="match status" value="1"/>
</dbReference>
<evidence type="ECO:0000256" key="2">
    <source>
        <dbReference type="ARBA" id="ARBA00022679"/>
    </source>
</evidence>
<accession>A0A0A3I5H8</accession>
<evidence type="ECO:0000256" key="1">
    <source>
        <dbReference type="ARBA" id="ARBA00001947"/>
    </source>
</evidence>
<proteinExistence type="predicted"/>
<keyword evidence="4" id="KW-0862">Zinc</keyword>
<dbReference type="PANTHER" id="PTHR37418:SF2">
    <property type="entry name" value="3-KETO-5-AMINOHEXANOATE CLEAVAGE ENZYME"/>
    <property type="match status" value="1"/>
</dbReference>
<dbReference type="OrthoDB" id="63399at2"/>
<evidence type="ECO:0000256" key="4">
    <source>
        <dbReference type="ARBA" id="ARBA00022833"/>
    </source>
</evidence>
<dbReference type="eggNOG" id="COG3246">
    <property type="taxonomic scope" value="Bacteria"/>
</dbReference>
<dbReference type="AlphaFoldDB" id="A0A0A3I5H8"/>
<evidence type="ECO:0000256" key="3">
    <source>
        <dbReference type="ARBA" id="ARBA00022723"/>
    </source>
</evidence>
<name>A0A0A3I5H8_9BACL</name>
<comment type="cofactor">
    <cofactor evidence="1">
        <name>Zn(2+)</name>
        <dbReference type="ChEBI" id="CHEBI:29105"/>
    </cofactor>
</comment>
<keyword evidence="2" id="KW-0808">Transferase</keyword>
<dbReference type="InterPro" id="IPR013785">
    <property type="entry name" value="Aldolase_TIM"/>
</dbReference>
<reference evidence="5 6" key="1">
    <citation type="submission" date="2014-02" db="EMBL/GenBank/DDBJ databases">
        <title>Draft genome sequence of Lysinibacillus manganicus DSM 26584T.</title>
        <authorList>
            <person name="Zhang F."/>
            <person name="Wang G."/>
            <person name="Zhang L."/>
        </authorList>
    </citation>
    <scope>NUCLEOTIDE SEQUENCE [LARGE SCALE GENOMIC DNA]</scope>
    <source>
        <strain evidence="5 6">DSM 26584</strain>
    </source>
</reference>
<evidence type="ECO:0000313" key="6">
    <source>
        <dbReference type="Proteomes" id="UP000030416"/>
    </source>
</evidence>
<dbReference type="EMBL" id="JPVN01000003">
    <property type="protein sequence ID" value="KGR80056.1"/>
    <property type="molecule type" value="Genomic_DNA"/>
</dbReference>
<keyword evidence="6" id="KW-1185">Reference proteome</keyword>
<dbReference type="Proteomes" id="UP000030416">
    <property type="component" value="Unassembled WGS sequence"/>
</dbReference>